<dbReference type="Proteomes" id="UP000198824">
    <property type="component" value="Unassembled WGS sequence"/>
</dbReference>
<evidence type="ECO:0000256" key="1">
    <source>
        <dbReference type="SAM" id="Phobius"/>
    </source>
</evidence>
<name>A0A1I6KY02_9SPHN</name>
<evidence type="ECO:0000313" key="3">
    <source>
        <dbReference type="Proteomes" id="UP000198824"/>
    </source>
</evidence>
<organism evidence="2 3">
    <name type="scientific">Sphingomonas jatrophae</name>
    <dbReference type="NCBI Taxonomy" id="1166337"/>
    <lineage>
        <taxon>Bacteria</taxon>
        <taxon>Pseudomonadati</taxon>
        <taxon>Pseudomonadota</taxon>
        <taxon>Alphaproteobacteria</taxon>
        <taxon>Sphingomonadales</taxon>
        <taxon>Sphingomonadaceae</taxon>
        <taxon>Sphingomonas</taxon>
    </lineage>
</organism>
<protein>
    <recommendedName>
        <fullName evidence="4">DUF3667 domain-containing protein</fullName>
    </recommendedName>
</protein>
<proteinExistence type="predicted"/>
<feature type="transmembrane region" description="Helical" evidence="1">
    <location>
        <begin position="297"/>
        <end position="316"/>
    </location>
</feature>
<keyword evidence="1" id="KW-0472">Membrane</keyword>
<keyword evidence="1" id="KW-0812">Transmembrane</keyword>
<feature type="transmembrane region" description="Helical" evidence="1">
    <location>
        <begin position="360"/>
        <end position="381"/>
    </location>
</feature>
<gene>
    <name evidence="2" type="ORF">SAMN05192580_1919</name>
</gene>
<dbReference type="Pfam" id="PF12412">
    <property type="entry name" value="DUF3667"/>
    <property type="match status" value="1"/>
</dbReference>
<reference evidence="2 3" key="1">
    <citation type="submission" date="2016-10" db="EMBL/GenBank/DDBJ databases">
        <authorList>
            <person name="de Groot N.N."/>
        </authorList>
    </citation>
    <scope>NUCLEOTIDE SEQUENCE [LARGE SCALE GENOMIC DNA]</scope>
    <source>
        <strain evidence="2 3">S5-249</strain>
    </source>
</reference>
<evidence type="ECO:0008006" key="4">
    <source>
        <dbReference type="Google" id="ProtNLM"/>
    </source>
</evidence>
<feature type="transmembrane region" description="Helical" evidence="1">
    <location>
        <begin position="116"/>
        <end position="140"/>
    </location>
</feature>
<keyword evidence="3" id="KW-1185">Reference proteome</keyword>
<dbReference type="STRING" id="1166337.SAMN05192580_1919"/>
<feature type="transmembrane region" description="Helical" evidence="1">
    <location>
        <begin position="267"/>
        <end position="285"/>
    </location>
</feature>
<keyword evidence="1" id="KW-1133">Transmembrane helix</keyword>
<sequence length="383" mass="41808">MGMDLEAAGDAVTGGLVAGAVERKPWWRPTRAKATAHESDHHAHGACLDCGTQLIGPHCHVCGQAGHLHSTMGGFAHELLHGVFHFEGKIWRTLPMLAFHPGQLTRRYIDGERTKFVGPMALFLFSVFLLFAVVASLPAIKGAEGMAEGLSTGFGQAREQMATGAANQRRLIARLEQTRAALASTGAPTDAVDRRLAKARTDLKGIESAEAVLPGRGEASPRLTTKVQMGGRPAPADVNSWFQERIEHVRENPKLFLYKMKSAGYKYSWALIPITLPFIWLMFFWKRRFGLYDHAIFATYSLAFMSLLTVVVSPFASYGSGIAVPLSWAALAIIPPIHMYKQLRYGYALGRIGAAVRMMLLLVFVTIAATLFSLLLLYLGAAG</sequence>
<dbReference type="RefSeq" id="WP_093314038.1">
    <property type="nucleotide sequence ID" value="NZ_FOZG01000002.1"/>
</dbReference>
<dbReference type="AlphaFoldDB" id="A0A1I6KY02"/>
<dbReference type="InterPro" id="IPR022134">
    <property type="entry name" value="DUF3667"/>
</dbReference>
<accession>A0A1I6KY02</accession>
<dbReference type="EMBL" id="FOZG01000002">
    <property type="protein sequence ID" value="SFR96084.1"/>
    <property type="molecule type" value="Genomic_DNA"/>
</dbReference>
<evidence type="ECO:0000313" key="2">
    <source>
        <dbReference type="EMBL" id="SFR96084.1"/>
    </source>
</evidence>
<dbReference type="OrthoDB" id="9111327at2"/>
<feature type="transmembrane region" description="Helical" evidence="1">
    <location>
        <begin position="322"/>
        <end position="340"/>
    </location>
</feature>